<evidence type="ECO:0000256" key="2">
    <source>
        <dbReference type="SAM" id="MobiDB-lite"/>
    </source>
</evidence>
<name>A0ABU3S0Z1_9MICO</name>
<accession>A0ABU3S0Z1</accession>
<feature type="transmembrane region" description="Helical" evidence="3">
    <location>
        <begin position="1177"/>
        <end position="1197"/>
    </location>
</feature>
<dbReference type="EMBL" id="JAWDIU010000008">
    <property type="protein sequence ID" value="MDU0328460.1"/>
    <property type="molecule type" value="Genomic_DNA"/>
</dbReference>
<evidence type="ECO:0000313" key="6">
    <source>
        <dbReference type="EMBL" id="MDU0328460.1"/>
    </source>
</evidence>
<dbReference type="PANTHER" id="PTHR32305:SF15">
    <property type="entry name" value="PROTEIN RHSA-RELATED"/>
    <property type="match status" value="1"/>
</dbReference>
<dbReference type="Pfam" id="PF20148">
    <property type="entry name" value="DUF6531"/>
    <property type="match status" value="1"/>
</dbReference>
<reference evidence="6 7" key="1">
    <citation type="submission" date="2023-09" db="EMBL/GenBank/DDBJ databases">
        <title>Microbacterium fusihabitans sp. nov., Microbacterium phycihabitans sp. nov., and Microbacterium cervinum sp. nov., isolated from dried seaweeds of beach.</title>
        <authorList>
            <person name="Lee S.D."/>
        </authorList>
    </citation>
    <scope>NUCLEOTIDE SEQUENCE [LARGE SCALE GENOMIC DNA]</scope>
    <source>
        <strain evidence="6 7">KSW2-21</strain>
    </source>
</reference>
<feature type="region of interest" description="Disordered" evidence="2">
    <location>
        <begin position="495"/>
        <end position="514"/>
    </location>
</feature>
<dbReference type="InterPro" id="IPR050708">
    <property type="entry name" value="T6SS_VgrG/RHS"/>
</dbReference>
<dbReference type="RefSeq" id="WP_316002056.1">
    <property type="nucleotide sequence ID" value="NZ_JAWDIU010000008.1"/>
</dbReference>
<dbReference type="Pfam" id="PF25023">
    <property type="entry name" value="TEN_YD-shell"/>
    <property type="match status" value="2"/>
</dbReference>
<dbReference type="PANTHER" id="PTHR32305">
    <property type="match status" value="1"/>
</dbReference>
<feature type="domain" description="Teneurin-like YD-shell" evidence="5">
    <location>
        <begin position="565"/>
        <end position="683"/>
    </location>
</feature>
<dbReference type="InterPro" id="IPR045351">
    <property type="entry name" value="DUF6531"/>
</dbReference>
<evidence type="ECO:0000259" key="5">
    <source>
        <dbReference type="Pfam" id="PF25023"/>
    </source>
</evidence>
<dbReference type="Gene3D" id="2.180.10.10">
    <property type="entry name" value="RHS repeat-associated core"/>
    <property type="match status" value="2"/>
</dbReference>
<dbReference type="InterPro" id="IPR056823">
    <property type="entry name" value="TEN-like_YD-shell"/>
</dbReference>
<sequence>MDCRPCGAFSTAPDAIAAAGERTDQAAPEIGGSSIEEREATPEQEIPEEIVGDPLPTPEDVWAPADEADDITVPSDSNAPEQAWTPLPSDRLVATGKQGTANRAPAGTTVGAPGLGELPWFAFQDFNLSTDTSAQVNLANGNLLLKANDLVVRVPGYGLRHDRFYNGLSTVAGSLGGGWQNNNAEKDLGITATSSYADFFGPNGLKLRFTKSGSSYTSPAGSNMTLTEDTSSSTSRFVLTQNQSAEEFHFNASGYLTRTLDRNGVGETYTYASDKVTQVTNSNGRAIYLDRASSSSATITAVRDSSGRQVSYAYDSNNRLKTVTATDGTVTTYTYDSTGRISTMVFPVAGAAGATTTVTFTYDSSHRVTKVSQQPGIDTTFAYSSGRTVVTDANGNASAYAYDNTGKVTNTKDALGRGRSQSWTANNDIATTTDAFGTNKTTYTYDGSSNRTGAELPTGAAASAQYAVGTNCSAPNTGTAFQPKCSTDDAGNKKQYEYDSAGNPTKQTDTSGSNPVVEFEKTYGTCGGFAGQVCTTKDGNGNVTSYLYNDKGDLAKVTPPAPMGETAYTYDSLGRVAYVTDGNGYTTAYQYDVRDRTLLTTFHNTANVAMEYYDNGLEKSRTDSAGGARTFTYDTQGRLLEETGPRSGVKSTYTYDKVGNLTSYLDASGQVRYNYDAANQLTTVLQGGAANCTAPNPDDSGCILFEYDVNGAETMRILPGNATIETARDAGSRPGRITAKTWAGTTVVDIGYSYAKPGTSDDRANVQTRTSYKEQGITDGAVTTYAYDSRNRLTTATEKTGSTTSASWAYTFDANGNRTSMARTGSTGITGNKNFTYNAANQLVSATGDTTTWTYDAAGNQTRDGSGFASSYGVRSQARYLGGKANTNFAVGNTERYGDGTGLNFDNGALGLMRRTDGSTTDQGYTRTPEGAALSYKSIDNKRFYYVTDHLGSVVGMFNSGGGYLGGYSYSPDGEERATGPNARIAENQLRYIGELYLGGGMYKFGARYYDASQARFTQMDLTGQEKNPYVYASGNAANVTDPSGNAGLGYFDILGLIFDIGGAAAALHTGDSREIAGEATSLIVGTLVEVACEGFLLAATGGVGVVGSGGCLLLSIGVAYGTVGQFTWETDVKSNVMAAIAFFGIIGAFCAFIFFANLGGSNAPDVGINRLLGLPTWAFGLLGMVAAGFLIVYVIVKSRRSER</sequence>
<dbReference type="InterPro" id="IPR022385">
    <property type="entry name" value="Rhs_assc_core"/>
</dbReference>
<feature type="compositionally biased region" description="Polar residues" evidence="2">
    <location>
        <begin position="502"/>
        <end position="514"/>
    </location>
</feature>
<protein>
    <submittedName>
        <fullName evidence="6">RHS repeat-associated core domain-containing protein</fullName>
    </submittedName>
</protein>
<keyword evidence="1" id="KW-0677">Repeat</keyword>
<evidence type="ECO:0000259" key="4">
    <source>
        <dbReference type="Pfam" id="PF20148"/>
    </source>
</evidence>
<comment type="caution">
    <text evidence="6">The sequence shown here is derived from an EMBL/GenBank/DDBJ whole genome shotgun (WGS) entry which is preliminary data.</text>
</comment>
<dbReference type="NCBIfam" id="TIGR01643">
    <property type="entry name" value="YD_repeat_2x"/>
    <property type="match status" value="4"/>
</dbReference>
<feature type="domain" description="Teneurin-like YD-shell" evidence="5">
    <location>
        <begin position="298"/>
        <end position="412"/>
    </location>
</feature>
<dbReference type="InterPro" id="IPR031325">
    <property type="entry name" value="RHS_repeat"/>
</dbReference>
<feature type="transmembrane region" description="Helical" evidence="3">
    <location>
        <begin position="1136"/>
        <end position="1157"/>
    </location>
</feature>
<feature type="region of interest" description="Disordered" evidence="2">
    <location>
        <begin position="1"/>
        <end position="93"/>
    </location>
</feature>
<feature type="domain" description="DUF6531" evidence="4">
    <location>
        <begin position="135"/>
        <end position="182"/>
    </location>
</feature>
<feature type="transmembrane region" description="Helical" evidence="3">
    <location>
        <begin position="1096"/>
        <end position="1124"/>
    </location>
</feature>
<proteinExistence type="predicted"/>
<dbReference type="Proteomes" id="UP001256673">
    <property type="component" value="Unassembled WGS sequence"/>
</dbReference>
<keyword evidence="3" id="KW-0472">Membrane</keyword>
<evidence type="ECO:0000256" key="3">
    <source>
        <dbReference type="SAM" id="Phobius"/>
    </source>
</evidence>
<keyword evidence="7" id="KW-1185">Reference proteome</keyword>
<keyword evidence="3" id="KW-0812">Transmembrane</keyword>
<evidence type="ECO:0000256" key="1">
    <source>
        <dbReference type="ARBA" id="ARBA00022737"/>
    </source>
</evidence>
<keyword evidence="3" id="KW-1133">Transmembrane helix</keyword>
<gene>
    <name evidence="6" type="ORF">RWH43_17005</name>
</gene>
<dbReference type="InterPro" id="IPR006530">
    <property type="entry name" value="YD"/>
</dbReference>
<organism evidence="6 7">
    <name type="scientific">Microbacterium algihabitans</name>
    <dbReference type="NCBI Taxonomy" id="3075992"/>
    <lineage>
        <taxon>Bacteria</taxon>
        <taxon>Bacillati</taxon>
        <taxon>Actinomycetota</taxon>
        <taxon>Actinomycetes</taxon>
        <taxon>Micrococcales</taxon>
        <taxon>Microbacteriaceae</taxon>
        <taxon>Microbacterium</taxon>
    </lineage>
</organism>
<evidence type="ECO:0000313" key="7">
    <source>
        <dbReference type="Proteomes" id="UP001256673"/>
    </source>
</evidence>
<dbReference type="Pfam" id="PF05593">
    <property type="entry name" value="RHS_repeat"/>
    <property type="match status" value="1"/>
</dbReference>
<dbReference type="NCBIfam" id="TIGR03696">
    <property type="entry name" value="Rhs_assc_core"/>
    <property type="match status" value="1"/>
</dbReference>